<protein>
    <recommendedName>
        <fullName evidence="3">SH2 domain-containing protein</fullName>
    </recommendedName>
</protein>
<dbReference type="InterPro" id="IPR000980">
    <property type="entry name" value="SH2"/>
</dbReference>
<dbReference type="CDD" id="cd00173">
    <property type="entry name" value="SH2"/>
    <property type="match status" value="1"/>
</dbReference>
<dbReference type="Gene3D" id="3.30.505.10">
    <property type="entry name" value="SH2 domain"/>
    <property type="match status" value="1"/>
</dbReference>
<accession>A0A7M7NDI5</accession>
<keyword evidence="1" id="KW-0727">SH2 domain</keyword>
<dbReference type="AlphaFoldDB" id="A0A7M7NDI5"/>
<dbReference type="PROSITE" id="PS50001">
    <property type="entry name" value="SH2"/>
    <property type="match status" value="1"/>
</dbReference>
<evidence type="ECO:0000313" key="4">
    <source>
        <dbReference type="EnsemblMetazoa" id="XP_030833516"/>
    </source>
</evidence>
<dbReference type="InterPro" id="IPR036860">
    <property type="entry name" value="SH2_dom_sf"/>
</dbReference>
<evidence type="ECO:0000256" key="2">
    <source>
        <dbReference type="SAM" id="MobiDB-lite"/>
    </source>
</evidence>
<dbReference type="InParanoid" id="A0A7M7NDI5"/>
<evidence type="ECO:0000313" key="5">
    <source>
        <dbReference type="Proteomes" id="UP000007110"/>
    </source>
</evidence>
<dbReference type="Proteomes" id="UP000007110">
    <property type="component" value="Unassembled WGS sequence"/>
</dbReference>
<dbReference type="SMART" id="SM00252">
    <property type="entry name" value="SH2"/>
    <property type="match status" value="1"/>
</dbReference>
<sequence>MADRLREAATQSIRRGNDGVLRAAQGLVDSAWSLYRELQAALPEFATSLETSLQILGQSISDGQRNLAEGIGLSQASQEMLEQLSPILCDVGRHIFTMATSDSSLDSFLLPDNTVSIRVKTRLNELNQVAKGLSAELSTNDRRRTNTRLSHVQTEEVKNFWEMIFDDKEEVELREFYDTICAVIGREPRCPLDRLASFFTCDYIDPLNFDRFVKIVDANNVQTAHNKLLTGTATNVSQFLKSQIRIGHLRDAIPQGDSNEPIRALDSRTQSSNGSLTSSRLALSPRSENGDESMTSGLSNQPNVSGSAWLKIKVESWFREVDRLYRFFHGDIPKDDTEALLRGRLPGTFLLRYSCTNPSRLCVSFVHSIPISDNYSWKEQVHRRDVILHHELLCTNVKEINSPRQGGDIRRRFSCDDLSPRREKKAVPNRQRAFSALHHLLKSGALLEENLK</sequence>
<evidence type="ECO:0000256" key="1">
    <source>
        <dbReference type="PROSITE-ProRule" id="PRU00191"/>
    </source>
</evidence>
<dbReference type="SUPFAM" id="SSF55550">
    <property type="entry name" value="SH2 domain"/>
    <property type="match status" value="1"/>
</dbReference>
<keyword evidence="5" id="KW-1185">Reference proteome</keyword>
<evidence type="ECO:0000259" key="3">
    <source>
        <dbReference type="PROSITE" id="PS50001"/>
    </source>
</evidence>
<dbReference type="EnsemblMetazoa" id="XM_030977656">
    <property type="protein sequence ID" value="XP_030833516"/>
    <property type="gene ID" value="LOC115920904"/>
</dbReference>
<reference evidence="5" key="1">
    <citation type="submission" date="2015-02" db="EMBL/GenBank/DDBJ databases">
        <title>Genome sequencing for Strongylocentrotus purpuratus.</title>
        <authorList>
            <person name="Murali S."/>
            <person name="Liu Y."/>
            <person name="Vee V."/>
            <person name="English A."/>
            <person name="Wang M."/>
            <person name="Skinner E."/>
            <person name="Han Y."/>
            <person name="Muzny D.M."/>
            <person name="Worley K.C."/>
            <person name="Gibbs R.A."/>
        </authorList>
    </citation>
    <scope>NUCLEOTIDE SEQUENCE</scope>
</reference>
<name>A0A7M7NDI5_STRPU</name>
<dbReference type="OMA" id="FYDTICA"/>
<proteinExistence type="predicted"/>
<feature type="compositionally biased region" description="Polar residues" evidence="2">
    <location>
        <begin position="292"/>
        <end position="302"/>
    </location>
</feature>
<feature type="domain" description="SH2" evidence="3">
    <location>
        <begin position="327"/>
        <end position="442"/>
    </location>
</feature>
<feature type="region of interest" description="Disordered" evidence="2">
    <location>
        <begin position="252"/>
        <end position="302"/>
    </location>
</feature>
<dbReference type="Pfam" id="PF00017">
    <property type="entry name" value="SH2"/>
    <property type="match status" value="1"/>
</dbReference>
<dbReference type="RefSeq" id="XP_030833516.1">
    <property type="nucleotide sequence ID" value="XM_030977656.1"/>
</dbReference>
<feature type="compositionally biased region" description="Polar residues" evidence="2">
    <location>
        <begin position="267"/>
        <end position="281"/>
    </location>
</feature>
<organism evidence="4 5">
    <name type="scientific">Strongylocentrotus purpuratus</name>
    <name type="common">Purple sea urchin</name>
    <dbReference type="NCBI Taxonomy" id="7668"/>
    <lineage>
        <taxon>Eukaryota</taxon>
        <taxon>Metazoa</taxon>
        <taxon>Echinodermata</taxon>
        <taxon>Eleutherozoa</taxon>
        <taxon>Echinozoa</taxon>
        <taxon>Echinoidea</taxon>
        <taxon>Euechinoidea</taxon>
        <taxon>Echinacea</taxon>
        <taxon>Camarodonta</taxon>
        <taxon>Echinidea</taxon>
        <taxon>Strongylocentrotidae</taxon>
        <taxon>Strongylocentrotus</taxon>
    </lineage>
</organism>
<dbReference type="OrthoDB" id="10095263at2759"/>
<dbReference type="GeneID" id="115920904"/>
<reference evidence="4" key="2">
    <citation type="submission" date="2021-01" db="UniProtKB">
        <authorList>
            <consortium name="EnsemblMetazoa"/>
        </authorList>
    </citation>
    <scope>IDENTIFICATION</scope>
</reference>
<dbReference type="KEGG" id="spu:115920904"/>